<feature type="transmembrane region" description="Helical" evidence="9">
    <location>
        <begin position="850"/>
        <end position="871"/>
    </location>
</feature>
<evidence type="ECO:0000256" key="5">
    <source>
        <dbReference type="ARBA" id="ARBA00022989"/>
    </source>
</evidence>
<feature type="transmembrane region" description="Helical" evidence="9">
    <location>
        <begin position="924"/>
        <end position="943"/>
    </location>
</feature>
<reference evidence="11" key="2">
    <citation type="submission" date="2022-06" db="UniProtKB">
        <authorList>
            <consortium name="EnsemblMetazoa"/>
        </authorList>
    </citation>
    <scope>IDENTIFICATION</scope>
    <source>
        <strain evidence="11">PS312</strain>
    </source>
</reference>
<feature type="transmembrane region" description="Helical" evidence="9">
    <location>
        <begin position="284"/>
        <end position="305"/>
    </location>
</feature>
<feature type="compositionally biased region" description="Polar residues" evidence="10">
    <location>
        <begin position="743"/>
        <end position="753"/>
    </location>
</feature>
<reference evidence="12" key="1">
    <citation type="journal article" date="2008" name="Nat. Genet.">
        <title>The Pristionchus pacificus genome provides a unique perspective on nematode lifestyle and parasitism.</title>
        <authorList>
            <person name="Dieterich C."/>
            <person name="Clifton S.W."/>
            <person name="Schuster L.N."/>
            <person name="Chinwalla A."/>
            <person name="Delehaunty K."/>
            <person name="Dinkelacker I."/>
            <person name="Fulton L."/>
            <person name="Fulton R."/>
            <person name="Godfrey J."/>
            <person name="Minx P."/>
            <person name="Mitreva M."/>
            <person name="Roeseler W."/>
            <person name="Tian H."/>
            <person name="Witte H."/>
            <person name="Yang S.P."/>
            <person name="Wilson R.K."/>
            <person name="Sommer R.J."/>
        </authorList>
    </citation>
    <scope>NUCLEOTIDE SEQUENCE [LARGE SCALE GENOMIC DNA]</scope>
    <source>
        <strain evidence="12">PS312</strain>
    </source>
</reference>
<evidence type="ECO:0000256" key="7">
    <source>
        <dbReference type="ARBA" id="ARBA00023136"/>
    </source>
</evidence>
<evidence type="ECO:0000256" key="9">
    <source>
        <dbReference type="RuleBase" id="RU361221"/>
    </source>
</evidence>
<dbReference type="EnsemblMetazoa" id="PPA39296.1">
    <property type="protein sequence ID" value="PPA39296.1"/>
    <property type="gene ID" value="WBGene00277665"/>
</dbReference>
<feature type="transmembrane region" description="Helical" evidence="9">
    <location>
        <begin position="454"/>
        <end position="482"/>
    </location>
</feature>
<feature type="transmembrane region" description="Helical" evidence="9">
    <location>
        <begin position="237"/>
        <end position="258"/>
    </location>
</feature>
<protein>
    <recommendedName>
        <fullName evidence="9">Chloride channel protein</fullName>
    </recommendedName>
</protein>
<feature type="transmembrane region" description="Helical" evidence="9">
    <location>
        <begin position="389"/>
        <end position="409"/>
    </location>
</feature>
<keyword evidence="5 9" id="KW-1133">Transmembrane helix</keyword>
<evidence type="ECO:0000256" key="1">
    <source>
        <dbReference type="ARBA" id="ARBA00004141"/>
    </source>
</evidence>
<feature type="transmembrane region" description="Helical" evidence="9">
    <location>
        <begin position="990"/>
        <end position="1009"/>
    </location>
</feature>
<evidence type="ECO:0000313" key="12">
    <source>
        <dbReference type="Proteomes" id="UP000005239"/>
    </source>
</evidence>
<dbReference type="PANTHER" id="PTHR45720:SF10">
    <property type="entry name" value="CHLORIDE CHANNEL PROTEIN 2"/>
    <property type="match status" value="1"/>
</dbReference>
<keyword evidence="6 9" id="KW-0406">Ion transport</keyword>
<keyword evidence="12" id="KW-1185">Reference proteome</keyword>
<dbReference type="InterPro" id="IPR046342">
    <property type="entry name" value="CBS_dom_sf"/>
</dbReference>
<dbReference type="GO" id="GO:0005247">
    <property type="term" value="F:voltage-gated chloride channel activity"/>
    <property type="evidence" value="ECO:0000318"/>
    <property type="project" value="GO_Central"/>
</dbReference>
<dbReference type="InterPro" id="IPR014743">
    <property type="entry name" value="Cl-channel_core"/>
</dbReference>
<keyword evidence="3 9" id="KW-0812">Transmembrane</keyword>
<evidence type="ECO:0000256" key="4">
    <source>
        <dbReference type="ARBA" id="ARBA00022737"/>
    </source>
</evidence>
<feature type="transmembrane region" description="Helical" evidence="9">
    <location>
        <begin position="142"/>
        <end position="159"/>
    </location>
</feature>
<dbReference type="PROSITE" id="PS51371">
    <property type="entry name" value="CBS"/>
    <property type="match status" value="1"/>
</dbReference>
<comment type="caution">
    <text evidence="9">Lacks conserved residue(s) required for the propagation of feature annotation.</text>
</comment>
<keyword evidence="2 9" id="KW-0813">Transport</keyword>
<dbReference type="InterPro" id="IPR050970">
    <property type="entry name" value="Cl_channel_volt-gated"/>
</dbReference>
<dbReference type="GO" id="GO:0005886">
    <property type="term" value="C:plasma membrane"/>
    <property type="evidence" value="ECO:0000318"/>
    <property type="project" value="GO_Central"/>
</dbReference>
<feature type="transmembrane region" description="Helical" evidence="9">
    <location>
        <begin position="1029"/>
        <end position="1058"/>
    </location>
</feature>
<evidence type="ECO:0000256" key="10">
    <source>
        <dbReference type="SAM" id="MobiDB-lite"/>
    </source>
</evidence>
<evidence type="ECO:0000256" key="2">
    <source>
        <dbReference type="ARBA" id="ARBA00022448"/>
    </source>
</evidence>
<dbReference type="Gene3D" id="1.10.3080.10">
    <property type="entry name" value="Clc chloride channel"/>
    <property type="match status" value="1"/>
</dbReference>
<dbReference type="PANTHER" id="PTHR45720">
    <property type="entry name" value="CHLORIDE CHANNEL PROTEIN 2"/>
    <property type="match status" value="1"/>
</dbReference>
<feature type="transmembrane region" description="Helical" evidence="9">
    <location>
        <begin position="204"/>
        <end position="225"/>
    </location>
</feature>
<proteinExistence type="inferred from homology"/>
<dbReference type="PRINTS" id="PR00762">
    <property type="entry name" value="CLCHANNEL"/>
</dbReference>
<dbReference type="Pfam" id="PF00654">
    <property type="entry name" value="Voltage_CLC"/>
    <property type="match status" value="1"/>
</dbReference>
<feature type="transmembrane region" description="Helical" evidence="9">
    <location>
        <begin position="97"/>
        <end position="122"/>
    </location>
</feature>
<dbReference type="InterPro" id="IPR001807">
    <property type="entry name" value="ClC"/>
</dbReference>
<dbReference type="InterPro" id="IPR000644">
    <property type="entry name" value="CBS_dom"/>
</dbReference>
<feature type="transmembrane region" description="Helical" evidence="9">
    <location>
        <begin position="955"/>
        <end position="978"/>
    </location>
</feature>
<accession>A0A8R1US49</accession>
<gene>
    <name evidence="11" type="primary">WBGene00277665</name>
</gene>
<dbReference type="SUPFAM" id="SSF81340">
    <property type="entry name" value="Clc chloride channel"/>
    <property type="match status" value="1"/>
</dbReference>
<comment type="similarity">
    <text evidence="9">Belongs to the chloride channel (TC 2.A.49) family.</text>
</comment>
<dbReference type="Gene3D" id="3.10.580.10">
    <property type="entry name" value="CBS-domain"/>
    <property type="match status" value="1"/>
</dbReference>
<feature type="region of interest" description="Disordered" evidence="10">
    <location>
        <begin position="731"/>
        <end position="768"/>
    </location>
</feature>
<accession>A0A2A6BEC8</accession>
<keyword evidence="7 9" id="KW-0472">Membrane</keyword>
<comment type="subcellular location">
    <subcellularLocation>
        <location evidence="1 9">Membrane</location>
        <topology evidence="1 9">Multi-pass membrane protein</topology>
    </subcellularLocation>
</comment>
<feature type="transmembrane region" description="Helical" evidence="9">
    <location>
        <begin position="49"/>
        <end position="70"/>
    </location>
</feature>
<dbReference type="AlphaFoldDB" id="A0A2A6BEC8"/>
<evidence type="ECO:0000256" key="6">
    <source>
        <dbReference type="ARBA" id="ARBA00023065"/>
    </source>
</evidence>
<feature type="transmembrane region" description="Helical" evidence="9">
    <location>
        <begin position="891"/>
        <end position="917"/>
    </location>
</feature>
<dbReference type="OrthoDB" id="4564at2759"/>
<feature type="transmembrane region" description="Helical" evidence="9">
    <location>
        <begin position="326"/>
        <end position="343"/>
    </location>
</feature>
<organism evidence="11 12">
    <name type="scientific">Pristionchus pacificus</name>
    <name type="common">Parasitic nematode worm</name>
    <dbReference type="NCBI Taxonomy" id="54126"/>
    <lineage>
        <taxon>Eukaryota</taxon>
        <taxon>Metazoa</taxon>
        <taxon>Ecdysozoa</taxon>
        <taxon>Nematoda</taxon>
        <taxon>Chromadorea</taxon>
        <taxon>Rhabditida</taxon>
        <taxon>Rhabditina</taxon>
        <taxon>Diplogasteromorpha</taxon>
        <taxon>Diplogasteroidea</taxon>
        <taxon>Neodiplogasteridae</taxon>
        <taxon>Pristionchus</taxon>
    </lineage>
</organism>
<feature type="transmembrane region" description="Helical" evidence="9">
    <location>
        <begin position="416"/>
        <end position="434"/>
    </location>
</feature>
<evidence type="ECO:0000256" key="3">
    <source>
        <dbReference type="ARBA" id="ARBA00022692"/>
    </source>
</evidence>
<dbReference type="GO" id="GO:0006821">
    <property type="term" value="P:chloride transport"/>
    <property type="evidence" value="ECO:0000318"/>
    <property type="project" value="GO_Central"/>
</dbReference>
<evidence type="ECO:0000313" key="11">
    <source>
        <dbReference type="EnsemblMetazoa" id="PPA39296.1"/>
    </source>
</evidence>
<feature type="transmembrane region" description="Helical" evidence="9">
    <location>
        <begin position="489"/>
        <end position="513"/>
    </location>
</feature>
<keyword evidence="4" id="KW-0677">Repeat</keyword>
<dbReference type="SUPFAM" id="SSF54631">
    <property type="entry name" value="CBS-domain pair"/>
    <property type="match status" value="1"/>
</dbReference>
<sequence length="1168" mass="131287">MRTVLRSMFCKNSQVSPRDENESKEEEMDKEDQSIVRFFRYLWIRMEDWVYLTILGLSCASIAVVLEFIISRLNQIHLIIYNDVNQMDNEWRIPATYGVWVGYVVILVLLSAACTKYIAVGATGSGFPEMKCILRGTILKEYLTFRTMIGKFIGLILSMSSGIPNGREGPLCHIFGAFAMQLSRFAAFTGIYSNESRCSEMLAAGAAVGVASTFSAPVGGVLLSIELTSVLFAVRNYWRSFYSASCSTLVILILLPAINDPLLDIQPQYQTRFPPGKSFSVQELPLFVLLGVIIGVISVLFIKFHRFWVLFLRRNRFCKKIFQSNFFVYPLVISTLVGTITYPESLGQFMAGKKKFMTTLIDFFATCTWSNIEGATSITDNYTGLHHDVSIFVSLSVFIIVHFFLSILCHTMPVPSGIIISSLGMGAAMGRLMGEIFSVMNDGFVWTGVVHQMIYPGVYAVAGSAAMVGSVTHTVSTAVIMFEMTGQLLHLLPVLITVITSNAVCSFFEISIIDSMIRLRKLPYLPDLSRGSSIFHSITASQFMISPAIFIHKRSTYREVRNILKESPKISTFPIVDSKDSLLLLGTVDRRKLERFLNERIDNSNFSNGHSSSVHSSSHPHSPTHIFSFRRMLHSWRKYEHETRNDIEEGNEGVNRRNGDDMEGSHLDEKIDLDSIYIDETPIQVTYRTSLFKIHWLFSLLSVNRIFITERGSLRGVIALKEVRDAIEAVHNGELKPNDDNTDSPQVPRSFLTNRKDDEESDSEEDPLQGRLEIIRGSALIEVPSQTNRSIRSLDPSVFGQCHSERMDHMTRERRMSRPSFSFSNIDQIAQLGGPPREILEIGGSLEGTIVLSILELFLCLFIWIGSLRLSRDDPSRSFVSTFSFQSGLTSILKGFCSFLLLNGTGSGVFSLLFTILTLIHRSSILLFSLSSSLLIFSMAIVSRKRDDFCSCSPLYHLISFLVFIILLFSFLLSDLLSSIPILLFHSINGISPILLSIVIIISLPIGGFSSSHSIDSRDKSIINARTRFFWTCIYVLPPVFVASLSYVSSISFILLFLRHIQYSSIPNAVNSSITQMNVLSQSILSFTFIDLLQISESSWSFHLFNTIFLLSTIFILPSYRNSISCKSLKVIPKPKEDKKIEMNGSPSLSYSTPYFIPYGDRSMFYSV</sequence>
<keyword evidence="8 9" id="KW-0868">Chloride</keyword>
<name>A0A2A6BEC8_PRIPA</name>
<evidence type="ECO:0000256" key="8">
    <source>
        <dbReference type="ARBA" id="ARBA00023214"/>
    </source>
</evidence>
<dbReference type="Proteomes" id="UP000005239">
    <property type="component" value="Unassembled WGS sequence"/>
</dbReference>